<dbReference type="SUPFAM" id="SSF49464">
    <property type="entry name" value="Carboxypeptidase regulatory domain-like"/>
    <property type="match status" value="1"/>
</dbReference>
<dbReference type="Gene3D" id="2.60.40.10">
    <property type="entry name" value="Immunoglobulins"/>
    <property type="match status" value="1"/>
</dbReference>
<feature type="signal peptide" evidence="1">
    <location>
        <begin position="1"/>
        <end position="26"/>
    </location>
</feature>
<evidence type="ECO:0000313" key="3">
    <source>
        <dbReference type="Proteomes" id="UP001580346"/>
    </source>
</evidence>
<name>A0ABV5AUW9_9BACL</name>
<reference evidence="2 3" key="1">
    <citation type="submission" date="2024-09" db="EMBL/GenBank/DDBJ databases">
        <title>Paenibacillus zeirhizospherea sp. nov., isolated from surface of the maize (Zea mays) roots in a horticulture field, Hungary.</title>
        <authorList>
            <person name="Marton D."/>
            <person name="Farkas M."/>
            <person name="Bedics A."/>
            <person name="Toth E."/>
            <person name="Tancsics A."/>
            <person name="Boka K."/>
            <person name="Maroti G."/>
            <person name="Kriszt B."/>
            <person name="Cserhati M."/>
        </authorList>
    </citation>
    <scope>NUCLEOTIDE SEQUENCE [LARGE SCALE GENOMIC DNA]</scope>
    <source>
        <strain evidence="2 3">KCTC 33519</strain>
    </source>
</reference>
<gene>
    <name evidence="2" type="ORF">ACE41H_13575</name>
</gene>
<dbReference type="SUPFAM" id="SSF89260">
    <property type="entry name" value="Collagen-binding domain"/>
    <property type="match status" value="1"/>
</dbReference>
<proteinExistence type="predicted"/>
<evidence type="ECO:0000256" key="1">
    <source>
        <dbReference type="SAM" id="SignalP"/>
    </source>
</evidence>
<dbReference type="Gene3D" id="2.60.120.380">
    <property type="match status" value="2"/>
</dbReference>
<dbReference type="InterPro" id="IPR013783">
    <property type="entry name" value="Ig-like_fold"/>
</dbReference>
<accession>A0ABV5AUW9</accession>
<evidence type="ECO:0000313" key="2">
    <source>
        <dbReference type="EMBL" id="MFB5267805.1"/>
    </source>
</evidence>
<keyword evidence="1" id="KW-0732">Signal</keyword>
<dbReference type="InterPro" id="IPR008969">
    <property type="entry name" value="CarboxyPept-like_regulatory"/>
</dbReference>
<keyword evidence="3" id="KW-1185">Reference proteome</keyword>
<dbReference type="EMBL" id="JBHHMI010000010">
    <property type="protein sequence ID" value="MFB5267805.1"/>
    <property type="molecule type" value="Genomic_DNA"/>
</dbReference>
<comment type="caution">
    <text evidence="2">The sequence shown here is derived from an EMBL/GenBank/DDBJ whole genome shotgun (WGS) entry which is preliminary data.</text>
</comment>
<organism evidence="2 3">
    <name type="scientific">Paenibacillus enshidis</name>
    <dbReference type="NCBI Taxonomy" id="1458439"/>
    <lineage>
        <taxon>Bacteria</taxon>
        <taxon>Bacillati</taxon>
        <taxon>Bacillota</taxon>
        <taxon>Bacilli</taxon>
        <taxon>Bacillales</taxon>
        <taxon>Paenibacillaceae</taxon>
        <taxon>Paenibacillus</taxon>
    </lineage>
</organism>
<dbReference type="Proteomes" id="UP001580346">
    <property type="component" value="Unassembled WGS sequence"/>
</dbReference>
<protein>
    <submittedName>
        <fullName evidence="2">Carboxypeptidase-like regulatory domain-containing protein</fullName>
    </submittedName>
</protein>
<feature type="chain" id="PRO_5046240227" evidence="1">
    <location>
        <begin position="27"/>
        <end position="466"/>
    </location>
</feature>
<dbReference type="RefSeq" id="WP_375355808.1">
    <property type="nucleotide sequence ID" value="NZ_JBHHMI010000010.1"/>
</dbReference>
<sequence length="466" mass="50957">MVRRIIVLLGTLFFLAGLTWALPLHAAFSSDDGTADGIKLKELADTDLGGIHTSTIPEASASKQNSKSTSEMEEKVVLHSSYNRMLSTINATYNNSVTAATYDNTSPDGAVYIGPGTQTSGYITTEGESRWFLTYVDSPLKLTALMNPGAAVDYDLSLYKLDEATGTLNRVSYSQRGSGQYEQLSHVAGPGYYFVLVQSYVGSDTVNPFTLYLGVSDTYDANEPDDNPWFAKNQGSTTFSSRQNIDNFLDEDWTKISLPRSAPVRLLLNNTSAYGVYRLDLYDGNLGSLGYLDQNTQGQVQLPAGDYYIRVWAPSSFDLTTPYTLSVSYQAADVARVSINNITTDGGVQGFIDYGYGDKWRIKNNITISGRAFDASGNPVANAPVTAALRVTINQQIFQASTTTDSLGYFSVSLNNLTPAAGNYSYYNNGLSIHYFDIIPIVFFSGDKQVTANINSLYHFAYQIRA</sequence>